<sequence length="151" mass="16745">MAIPLALAVITVLFGDAIFNHTVKAWLTSSYVQEADEACSRSIPALKALGDEPWQEQGEVYHEYMKKRRDVILQALAAWHAVDVPPIAGGEIRDTYHIAHSAGRHFQVAVDWAENGNEDRANDFLDKFDSEAIEAIRKARALGLEVCPVGF</sequence>
<evidence type="ECO:0000313" key="2">
    <source>
        <dbReference type="Proteomes" id="UP000629287"/>
    </source>
</evidence>
<reference evidence="1 2" key="1">
    <citation type="submission" date="2020-10" db="EMBL/GenBank/DDBJ databases">
        <title>Sequencing the genomes of 1000 actinobacteria strains.</title>
        <authorList>
            <person name="Klenk H.-P."/>
        </authorList>
    </citation>
    <scope>NUCLEOTIDE SEQUENCE [LARGE SCALE GENOMIC DNA]</scope>
    <source>
        <strain evidence="1 2">DSM 41803</strain>
    </source>
</reference>
<protein>
    <submittedName>
        <fullName evidence="1">Uncharacterized protein</fullName>
    </submittedName>
</protein>
<dbReference type="AlphaFoldDB" id="A0A8I0P726"/>
<dbReference type="Proteomes" id="UP000629287">
    <property type="component" value="Unassembled WGS sequence"/>
</dbReference>
<name>A0A8I0P726_9ACTN</name>
<organism evidence="1 2">
    <name type="scientific">Streptomyces stelliscabiei</name>
    <dbReference type="NCBI Taxonomy" id="146820"/>
    <lineage>
        <taxon>Bacteria</taxon>
        <taxon>Bacillati</taxon>
        <taxon>Actinomycetota</taxon>
        <taxon>Actinomycetes</taxon>
        <taxon>Kitasatosporales</taxon>
        <taxon>Streptomycetaceae</taxon>
        <taxon>Streptomyces</taxon>
    </lineage>
</organism>
<accession>A0A8I0P726</accession>
<comment type="caution">
    <text evidence="1">The sequence shown here is derived from an EMBL/GenBank/DDBJ whole genome shotgun (WGS) entry which is preliminary data.</text>
</comment>
<dbReference type="RefSeq" id="WP_159026063.1">
    <property type="nucleotide sequence ID" value="NZ_JADBGF010000001.1"/>
</dbReference>
<gene>
    <name evidence="1" type="ORF">H4687_003503</name>
</gene>
<dbReference type="GeneID" id="86828071"/>
<dbReference type="EMBL" id="JADBGF010000001">
    <property type="protein sequence ID" value="MBE1597374.1"/>
    <property type="molecule type" value="Genomic_DNA"/>
</dbReference>
<evidence type="ECO:0000313" key="1">
    <source>
        <dbReference type="EMBL" id="MBE1597374.1"/>
    </source>
</evidence>
<proteinExistence type="predicted"/>
<keyword evidence="2" id="KW-1185">Reference proteome</keyword>